<dbReference type="PhylomeDB" id="A0A0G4G8P3"/>
<name>A0A0G4G8P3_VITBC</name>
<evidence type="ECO:0000313" key="2">
    <source>
        <dbReference type="EMBL" id="CEM25072.1"/>
    </source>
</evidence>
<dbReference type="InParanoid" id="A0A0G4G8P3"/>
<dbReference type="VEuPathDB" id="CryptoDB:Vbra_3260"/>
<feature type="region of interest" description="Disordered" evidence="1">
    <location>
        <begin position="1"/>
        <end position="44"/>
    </location>
</feature>
<dbReference type="Proteomes" id="UP000041254">
    <property type="component" value="Unassembled WGS sequence"/>
</dbReference>
<feature type="compositionally biased region" description="Low complexity" evidence="1">
    <location>
        <begin position="1"/>
        <end position="13"/>
    </location>
</feature>
<accession>A0A0G4G8P3</accession>
<proteinExistence type="predicted"/>
<gene>
    <name evidence="2" type="ORF">Vbra_3260</name>
</gene>
<evidence type="ECO:0008006" key="4">
    <source>
        <dbReference type="Google" id="ProtNLM"/>
    </source>
</evidence>
<protein>
    <recommendedName>
        <fullName evidence="4">F-box domain-containing protein</fullName>
    </recommendedName>
</protein>
<sequence>MGSSSSASASSSALPHGEAMASAAPCRYREGSRVQTVTNEREKGKQRWVKADVYRIEESSGRTAVYMREVGGHREEFEVMVPHTEATVLTHANPQPPMVWDDSKKAPAGFGDDHLTSVFSFMTPRKLSALPSLCKQWGQVRKGAFQQQTHIDIDCTTDADRQFWESITPEGAFQLGKRLINLTALSLLQPFCERLWCRDIMISIVEGHAVGRREASEKEGQQYMAEGSLETIKFSSSTTTAYGTTGRRRRWLSLPPLSEPPALPSLRAVTGAEGGTSELGHFIKSSRSLKEVRGRLWPGQEWAAVFEPFPVASAGQPGPLRQLERIGLIEHGTNVTRLQVSTSHYRGAHIARCLKSLKRVDVQVPAFAGPTALAALLAVDDLIDNCCVSPDVPITVKGAEWVPFELSLFYADTFPPRPSPFIKTAIQEAARQAHRVVYRLSQHDLTHPIGNPSQAAVDIASSLSFDKVGLVKVDNADGFVPPPNTGSPIPDVINHLPHFPRARQLRVYSGLGGASGRLMAQKMPTEVMVAFGIDVSAEDRRGVLEALGAGRQVAEVCVGENLYPWGAVRGVSLTQGGLFDGWGSNSLPAIRNIKIHISVPAELEPADAADLVRSGLTSLLNGGMRGLRRVEVRLWLEVHDALGDAIWQVFRNDASIGDFAIHHWGDSEEIVLEATRRS</sequence>
<dbReference type="AlphaFoldDB" id="A0A0G4G8P3"/>
<reference evidence="2 3" key="1">
    <citation type="submission" date="2014-11" db="EMBL/GenBank/DDBJ databases">
        <authorList>
            <person name="Zhu J."/>
            <person name="Qi W."/>
            <person name="Song R."/>
        </authorList>
    </citation>
    <scope>NUCLEOTIDE SEQUENCE [LARGE SCALE GENOMIC DNA]</scope>
</reference>
<evidence type="ECO:0000313" key="3">
    <source>
        <dbReference type="Proteomes" id="UP000041254"/>
    </source>
</evidence>
<evidence type="ECO:0000256" key="1">
    <source>
        <dbReference type="SAM" id="MobiDB-lite"/>
    </source>
</evidence>
<organism evidence="2 3">
    <name type="scientific">Vitrella brassicaformis (strain CCMP3155)</name>
    <dbReference type="NCBI Taxonomy" id="1169540"/>
    <lineage>
        <taxon>Eukaryota</taxon>
        <taxon>Sar</taxon>
        <taxon>Alveolata</taxon>
        <taxon>Colpodellida</taxon>
        <taxon>Vitrellaceae</taxon>
        <taxon>Vitrella</taxon>
    </lineage>
</organism>
<dbReference type="EMBL" id="CDMY01000592">
    <property type="protein sequence ID" value="CEM25072.1"/>
    <property type="molecule type" value="Genomic_DNA"/>
</dbReference>
<keyword evidence="3" id="KW-1185">Reference proteome</keyword>